<protein>
    <submittedName>
        <fullName evidence="2">Uncharacterized protein</fullName>
    </submittedName>
</protein>
<organism evidence="2 3">
    <name type="scientific">Protea cynaroides</name>
    <dbReference type="NCBI Taxonomy" id="273540"/>
    <lineage>
        <taxon>Eukaryota</taxon>
        <taxon>Viridiplantae</taxon>
        <taxon>Streptophyta</taxon>
        <taxon>Embryophyta</taxon>
        <taxon>Tracheophyta</taxon>
        <taxon>Spermatophyta</taxon>
        <taxon>Magnoliopsida</taxon>
        <taxon>Proteales</taxon>
        <taxon>Proteaceae</taxon>
        <taxon>Protea</taxon>
    </lineage>
</organism>
<feature type="compositionally biased region" description="Low complexity" evidence="1">
    <location>
        <begin position="21"/>
        <end position="31"/>
    </location>
</feature>
<feature type="compositionally biased region" description="Low complexity" evidence="1">
    <location>
        <begin position="47"/>
        <end position="69"/>
    </location>
</feature>
<evidence type="ECO:0000256" key="1">
    <source>
        <dbReference type="SAM" id="MobiDB-lite"/>
    </source>
</evidence>
<dbReference type="EMBL" id="JAMYWD010000008">
    <property type="protein sequence ID" value="KAJ4963230.1"/>
    <property type="molecule type" value="Genomic_DNA"/>
</dbReference>
<proteinExistence type="predicted"/>
<feature type="region of interest" description="Disordered" evidence="1">
    <location>
        <begin position="1"/>
        <end position="112"/>
    </location>
</feature>
<keyword evidence="3" id="KW-1185">Reference proteome</keyword>
<evidence type="ECO:0000313" key="2">
    <source>
        <dbReference type="EMBL" id="KAJ4963230.1"/>
    </source>
</evidence>
<sequence length="112" mass="12040">MTLGIQPNCPSMGPPVPDLNTPPSDLPFPSDFAPPPSPLPLPPSLPQTPFLPTNLDLFPPLPSRPSSSLQAPIPAEPNPWDKPPASQPEPLKKKSTYASSLLPLRRRRTADP</sequence>
<comment type="caution">
    <text evidence="2">The sequence shown here is derived from an EMBL/GenBank/DDBJ whole genome shotgun (WGS) entry which is preliminary data.</text>
</comment>
<name>A0A9Q0K5Y1_9MAGN</name>
<feature type="compositionally biased region" description="Pro residues" evidence="1">
    <location>
        <begin position="32"/>
        <end position="46"/>
    </location>
</feature>
<dbReference type="AlphaFoldDB" id="A0A9Q0K5Y1"/>
<gene>
    <name evidence="2" type="ORF">NE237_023169</name>
</gene>
<feature type="compositionally biased region" description="Pro residues" evidence="1">
    <location>
        <begin position="74"/>
        <end position="87"/>
    </location>
</feature>
<evidence type="ECO:0000313" key="3">
    <source>
        <dbReference type="Proteomes" id="UP001141806"/>
    </source>
</evidence>
<dbReference type="Proteomes" id="UP001141806">
    <property type="component" value="Unassembled WGS sequence"/>
</dbReference>
<accession>A0A9Q0K5Y1</accession>
<reference evidence="2" key="1">
    <citation type="journal article" date="2023" name="Plant J.">
        <title>The genome of the king protea, Protea cynaroides.</title>
        <authorList>
            <person name="Chang J."/>
            <person name="Duong T.A."/>
            <person name="Schoeman C."/>
            <person name="Ma X."/>
            <person name="Roodt D."/>
            <person name="Barker N."/>
            <person name="Li Z."/>
            <person name="Van de Peer Y."/>
            <person name="Mizrachi E."/>
        </authorList>
    </citation>
    <scope>NUCLEOTIDE SEQUENCE</scope>
    <source>
        <tissue evidence="2">Young leaves</tissue>
    </source>
</reference>